<dbReference type="PANTHER" id="PTHR11229:SF16">
    <property type="entry name" value="LARGE RIBOSOMAL SUBUNIT PROTEIN UL3C"/>
    <property type="match status" value="1"/>
</dbReference>
<protein>
    <recommendedName>
        <fullName evidence="2">50S ribosomal protein L3</fullName>
    </recommendedName>
</protein>
<gene>
    <name evidence="1" type="ORF">S01H1_84454</name>
</gene>
<dbReference type="EMBL" id="BARS01057661">
    <property type="protein sequence ID" value="GAG42407.1"/>
    <property type="molecule type" value="Genomic_DNA"/>
</dbReference>
<dbReference type="PANTHER" id="PTHR11229">
    <property type="entry name" value="50S RIBOSOMAL PROTEIN L3"/>
    <property type="match status" value="1"/>
</dbReference>
<name>X0Y518_9ZZZZ</name>
<comment type="caution">
    <text evidence="1">The sequence shown here is derived from an EMBL/GenBank/DDBJ whole genome shotgun (WGS) entry which is preliminary data.</text>
</comment>
<dbReference type="InterPro" id="IPR009000">
    <property type="entry name" value="Transl_B-barrel_sf"/>
</dbReference>
<dbReference type="GO" id="GO:0006412">
    <property type="term" value="P:translation"/>
    <property type="evidence" value="ECO:0007669"/>
    <property type="project" value="InterPro"/>
</dbReference>
<dbReference type="InterPro" id="IPR019927">
    <property type="entry name" value="Ribosomal_uL3_bac/org-type"/>
</dbReference>
<proteinExistence type="predicted"/>
<dbReference type="SUPFAM" id="SSF50447">
    <property type="entry name" value="Translation proteins"/>
    <property type="match status" value="1"/>
</dbReference>
<dbReference type="GO" id="GO:0022625">
    <property type="term" value="C:cytosolic large ribosomal subunit"/>
    <property type="evidence" value="ECO:0007669"/>
    <property type="project" value="TreeGrafter"/>
</dbReference>
<dbReference type="Gene3D" id="2.40.30.10">
    <property type="entry name" value="Translation factors"/>
    <property type="match status" value="1"/>
</dbReference>
<feature type="non-terminal residue" evidence="1">
    <location>
        <position position="70"/>
    </location>
</feature>
<sequence length="70" mass="7760">MATKRGLLGKKIGMTQLFTEEGEVVRVTVIEAGPCYVTQIKTEAIDGYNAIQIGFGQAKRLNRPERGHLR</sequence>
<organism evidence="1">
    <name type="scientific">marine sediment metagenome</name>
    <dbReference type="NCBI Taxonomy" id="412755"/>
    <lineage>
        <taxon>unclassified sequences</taxon>
        <taxon>metagenomes</taxon>
        <taxon>ecological metagenomes</taxon>
    </lineage>
</organism>
<dbReference type="AlphaFoldDB" id="X0Y518"/>
<accession>X0Y518</accession>
<dbReference type="GO" id="GO:0003735">
    <property type="term" value="F:structural constituent of ribosome"/>
    <property type="evidence" value="ECO:0007669"/>
    <property type="project" value="InterPro"/>
</dbReference>
<evidence type="ECO:0008006" key="2">
    <source>
        <dbReference type="Google" id="ProtNLM"/>
    </source>
</evidence>
<reference evidence="1" key="1">
    <citation type="journal article" date="2014" name="Front. Microbiol.">
        <title>High frequency of phylogenetically diverse reductive dehalogenase-homologous genes in deep subseafloor sedimentary metagenomes.</title>
        <authorList>
            <person name="Kawai M."/>
            <person name="Futagami T."/>
            <person name="Toyoda A."/>
            <person name="Takaki Y."/>
            <person name="Nishi S."/>
            <person name="Hori S."/>
            <person name="Arai W."/>
            <person name="Tsubouchi T."/>
            <person name="Morono Y."/>
            <person name="Uchiyama I."/>
            <person name="Ito T."/>
            <person name="Fujiyama A."/>
            <person name="Inagaki F."/>
            <person name="Takami H."/>
        </authorList>
    </citation>
    <scope>NUCLEOTIDE SEQUENCE</scope>
    <source>
        <strain evidence="1">Expedition CK06-06</strain>
    </source>
</reference>
<evidence type="ECO:0000313" key="1">
    <source>
        <dbReference type="EMBL" id="GAG42407.1"/>
    </source>
</evidence>